<name>A0A7J3TBB2_9ARCH</name>
<dbReference type="AlphaFoldDB" id="A0A7J3TBB2"/>
<dbReference type="Proteomes" id="UP000886130">
    <property type="component" value="Unassembled WGS sequence"/>
</dbReference>
<proteinExistence type="predicted"/>
<sequence length="109" mass="13163">MKSDDALKKIDNLVNILTVEIPEVLEIDGKLYPLKEDIISGERIKMIKKYEKIYENLRDRIRKMEEVPQEMVDKALILRRAILFLKEYRGHEEIEDAERWLEYIKKIKM</sequence>
<comment type="caution">
    <text evidence="1">The sequence shown here is derived from an EMBL/GenBank/DDBJ whole genome shotgun (WGS) entry which is preliminary data.</text>
</comment>
<reference evidence="1" key="1">
    <citation type="journal article" date="2020" name="mSystems">
        <title>Genome- and Community-Level Interaction Insights into Carbon Utilization and Element Cycling Functions of Hydrothermarchaeota in Hydrothermal Sediment.</title>
        <authorList>
            <person name="Zhou Z."/>
            <person name="Liu Y."/>
            <person name="Xu W."/>
            <person name="Pan J."/>
            <person name="Luo Z.H."/>
            <person name="Li M."/>
        </authorList>
    </citation>
    <scope>NUCLEOTIDE SEQUENCE [LARGE SCALE GENOMIC DNA]</scope>
    <source>
        <strain evidence="1">HyVt-85</strain>
    </source>
</reference>
<dbReference type="EMBL" id="DRTM01000130">
    <property type="protein sequence ID" value="HHE75848.1"/>
    <property type="molecule type" value="Genomic_DNA"/>
</dbReference>
<protein>
    <submittedName>
        <fullName evidence="1">Uncharacterized protein</fullName>
    </submittedName>
</protein>
<accession>A0A7J3TBB2</accession>
<organism evidence="1">
    <name type="scientific">Candidatus Aciduliprofundum boonei</name>
    <dbReference type="NCBI Taxonomy" id="379547"/>
    <lineage>
        <taxon>Archaea</taxon>
        <taxon>Methanobacteriati</taxon>
        <taxon>Thermoplasmatota</taxon>
        <taxon>DHVE2 group</taxon>
        <taxon>Candidatus Aciduliprofundum</taxon>
    </lineage>
</organism>
<gene>
    <name evidence="1" type="ORF">ENL31_01810</name>
</gene>
<evidence type="ECO:0000313" key="1">
    <source>
        <dbReference type="EMBL" id="HHE75848.1"/>
    </source>
</evidence>